<organism evidence="3 4">
    <name type="scientific">Polymorphospora rubra</name>
    <dbReference type="NCBI Taxonomy" id="338584"/>
    <lineage>
        <taxon>Bacteria</taxon>
        <taxon>Bacillati</taxon>
        <taxon>Actinomycetota</taxon>
        <taxon>Actinomycetes</taxon>
        <taxon>Micromonosporales</taxon>
        <taxon>Micromonosporaceae</taxon>
        <taxon>Polymorphospora</taxon>
    </lineage>
</organism>
<reference evidence="3" key="1">
    <citation type="submission" date="2020-08" db="EMBL/GenBank/DDBJ databases">
        <title>Whole genome shotgun sequence of Polymorphospora rubra NBRC 101157.</title>
        <authorList>
            <person name="Komaki H."/>
            <person name="Tamura T."/>
        </authorList>
    </citation>
    <scope>NUCLEOTIDE SEQUENCE</scope>
    <source>
        <strain evidence="3">NBRC 101157</strain>
    </source>
</reference>
<name>A0A810NDB8_9ACTN</name>
<dbReference type="Proteomes" id="UP000680866">
    <property type="component" value="Chromosome"/>
</dbReference>
<evidence type="ECO:0008006" key="5">
    <source>
        <dbReference type="Google" id="ProtNLM"/>
    </source>
</evidence>
<dbReference type="KEGG" id="pry:Prubr_63060"/>
<evidence type="ECO:0000256" key="1">
    <source>
        <dbReference type="SAM" id="MobiDB-lite"/>
    </source>
</evidence>
<proteinExistence type="predicted"/>
<evidence type="ECO:0000313" key="4">
    <source>
        <dbReference type="Proteomes" id="UP000680866"/>
    </source>
</evidence>
<accession>A0A810NDB8</accession>
<sequence length="250" mass="27515">MRKLAAVTAAAALASTLVAAPAQALAGLACSEYAHTGYYENDTYYVVPYCKWYTTTGEPGGGGGGSGELPKPPSGPGGGGRGESGQEHPPMTYNKELCDQLTRQHDISQDALKLAHEQAQALFDFIQGGNPVTEDSAIRFSEEFQAWQLTKAQVQAMREIYIRFNGVDPKSKDDEWTVDTNARYGQSLSQALELDYEAKRKFEEWEDTYTDDAKQRAKGELSLLLQQIGAMERESRMIRDLKAEACGRSQ</sequence>
<feature type="region of interest" description="Disordered" evidence="1">
    <location>
        <begin position="60"/>
        <end position="92"/>
    </location>
</feature>
<feature type="chain" id="PRO_5039342485" description="Secreted protein" evidence="2">
    <location>
        <begin position="20"/>
        <end position="250"/>
    </location>
</feature>
<dbReference type="RefSeq" id="WP_212818469.1">
    <property type="nucleotide sequence ID" value="NZ_AP023359.1"/>
</dbReference>
<dbReference type="AlphaFoldDB" id="A0A810NDB8"/>
<keyword evidence="2" id="KW-0732">Signal</keyword>
<gene>
    <name evidence="3" type="ORF">Prubr_63060</name>
</gene>
<dbReference type="PROSITE" id="PS51257">
    <property type="entry name" value="PROKAR_LIPOPROTEIN"/>
    <property type="match status" value="1"/>
</dbReference>
<protein>
    <recommendedName>
        <fullName evidence="5">Secreted protein</fullName>
    </recommendedName>
</protein>
<keyword evidence="4" id="KW-1185">Reference proteome</keyword>
<evidence type="ECO:0000256" key="2">
    <source>
        <dbReference type="SAM" id="SignalP"/>
    </source>
</evidence>
<feature type="signal peptide" evidence="2">
    <location>
        <begin position="1"/>
        <end position="19"/>
    </location>
</feature>
<evidence type="ECO:0000313" key="3">
    <source>
        <dbReference type="EMBL" id="BCJ69285.1"/>
    </source>
</evidence>
<dbReference type="EMBL" id="AP023359">
    <property type="protein sequence ID" value="BCJ69285.1"/>
    <property type="molecule type" value="Genomic_DNA"/>
</dbReference>